<sequence length="117" mass="12841">MPAMQKMCTLRAVMDKSGLQSNNACSSKPLTWGPLLKIDNQHAGGAHVQFLRMATVGQCCSGTELEERSWSMLRTNLSQDWIQAQMAPSDGSAEDWEPDALQSIPKKLLCTPSCEDV</sequence>
<comment type="caution">
    <text evidence="1">The sequence shown here is derived from an EMBL/GenBank/DDBJ whole genome shotgun (WGS) entry which is preliminary data.</text>
</comment>
<reference evidence="1" key="1">
    <citation type="journal article" date="2023" name="Science">
        <title>Genome structures resolve the early diversification of teleost fishes.</title>
        <authorList>
            <person name="Parey E."/>
            <person name="Louis A."/>
            <person name="Montfort J."/>
            <person name="Bouchez O."/>
            <person name="Roques C."/>
            <person name="Iampietro C."/>
            <person name="Lluch J."/>
            <person name="Castinel A."/>
            <person name="Donnadieu C."/>
            <person name="Desvignes T."/>
            <person name="Floi Bucao C."/>
            <person name="Jouanno E."/>
            <person name="Wen M."/>
            <person name="Mejri S."/>
            <person name="Dirks R."/>
            <person name="Jansen H."/>
            <person name="Henkel C."/>
            <person name="Chen W.J."/>
            <person name="Zahm M."/>
            <person name="Cabau C."/>
            <person name="Klopp C."/>
            <person name="Thompson A.W."/>
            <person name="Robinson-Rechavi M."/>
            <person name="Braasch I."/>
            <person name="Lecointre G."/>
            <person name="Bobe J."/>
            <person name="Postlethwait J.H."/>
            <person name="Berthelot C."/>
            <person name="Roest Crollius H."/>
            <person name="Guiguen Y."/>
        </authorList>
    </citation>
    <scope>NUCLEOTIDE SEQUENCE</scope>
    <source>
        <strain evidence="1">WJC10195</strain>
    </source>
</reference>
<protein>
    <submittedName>
        <fullName evidence="1">Uncharacterized protein</fullName>
    </submittedName>
</protein>
<evidence type="ECO:0000313" key="2">
    <source>
        <dbReference type="Proteomes" id="UP001152622"/>
    </source>
</evidence>
<accession>A0A9Q1J8W8</accession>
<dbReference type="EMBL" id="JAINUF010000002">
    <property type="protein sequence ID" value="KAJ8373968.1"/>
    <property type="molecule type" value="Genomic_DNA"/>
</dbReference>
<keyword evidence="2" id="KW-1185">Reference proteome</keyword>
<dbReference type="Proteomes" id="UP001152622">
    <property type="component" value="Chromosome 2"/>
</dbReference>
<organism evidence="1 2">
    <name type="scientific">Synaphobranchus kaupii</name>
    <name type="common">Kaup's arrowtooth eel</name>
    <dbReference type="NCBI Taxonomy" id="118154"/>
    <lineage>
        <taxon>Eukaryota</taxon>
        <taxon>Metazoa</taxon>
        <taxon>Chordata</taxon>
        <taxon>Craniata</taxon>
        <taxon>Vertebrata</taxon>
        <taxon>Euteleostomi</taxon>
        <taxon>Actinopterygii</taxon>
        <taxon>Neopterygii</taxon>
        <taxon>Teleostei</taxon>
        <taxon>Anguilliformes</taxon>
        <taxon>Synaphobranchidae</taxon>
        <taxon>Synaphobranchus</taxon>
    </lineage>
</organism>
<gene>
    <name evidence="1" type="ORF">SKAU_G00045480</name>
</gene>
<dbReference type="AlphaFoldDB" id="A0A9Q1J8W8"/>
<evidence type="ECO:0000313" key="1">
    <source>
        <dbReference type="EMBL" id="KAJ8373968.1"/>
    </source>
</evidence>
<name>A0A9Q1J8W8_SYNKA</name>
<proteinExistence type="predicted"/>